<dbReference type="FunFam" id="3.40.50.300:FF:000292">
    <property type="entry name" value="ATP-dependent dethiobiotin synthetase BioD"/>
    <property type="match status" value="1"/>
</dbReference>
<organism evidence="8">
    <name type="scientific">marine sediment metagenome</name>
    <dbReference type="NCBI Taxonomy" id="412755"/>
    <lineage>
        <taxon>unclassified sequences</taxon>
        <taxon>metagenomes</taxon>
        <taxon>ecological metagenomes</taxon>
    </lineage>
</organism>
<reference evidence="8" key="1">
    <citation type="journal article" date="2015" name="Nature">
        <title>Complex archaea that bridge the gap between prokaryotes and eukaryotes.</title>
        <authorList>
            <person name="Spang A."/>
            <person name="Saw J.H."/>
            <person name="Jorgensen S.L."/>
            <person name="Zaremba-Niedzwiedzka K."/>
            <person name="Martijn J."/>
            <person name="Lind A.E."/>
            <person name="van Eijk R."/>
            <person name="Schleper C."/>
            <person name="Guy L."/>
            <person name="Ettema T.J."/>
        </authorList>
    </citation>
    <scope>NUCLEOTIDE SEQUENCE</scope>
</reference>
<dbReference type="CDD" id="cd03109">
    <property type="entry name" value="DTBS"/>
    <property type="match status" value="1"/>
</dbReference>
<proteinExistence type="inferred from homology"/>
<protein>
    <recommendedName>
        <fullName evidence="9">Dethiobiotin synthase</fullName>
    </recommendedName>
</protein>
<dbReference type="GO" id="GO:0004141">
    <property type="term" value="F:dethiobiotin synthase activity"/>
    <property type="evidence" value="ECO:0007669"/>
    <property type="project" value="InterPro"/>
</dbReference>
<dbReference type="GO" id="GO:0009102">
    <property type="term" value="P:biotin biosynthetic process"/>
    <property type="evidence" value="ECO:0007669"/>
    <property type="project" value="UniProtKB-UniPathway"/>
</dbReference>
<dbReference type="GO" id="GO:0042803">
    <property type="term" value="F:protein homodimerization activity"/>
    <property type="evidence" value="ECO:0007669"/>
    <property type="project" value="UniProtKB-ARBA"/>
</dbReference>
<evidence type="ECO:0000256" key="4">
    <source>
        <dbReference type="ARBA" id="ARBA00022741"/>
    </source>
</evidence>
<evidence type="ECO:0000256" key="7">
    <source>
        <dbReference type="ARBA" id="ARBA00022842"/>
    </source>
</evidence>
<dbReference type="InterPro" id="IPR027417">
    <property type="entry name" value="P-loop_NTPase"/>
</dbReference>
<dbReference type="AlphaFoldDB" id="A0A0F9UPU3"/>
<evidence type="ECO:0000256" key="1">
    <source>
        <dbReference type="ARBA" id="ARBA00022490"/>
    </source>
</evidence>
<dbReference type="Gene3D" id="3.40.50.300">
    <property type="entry name" value="P-loop containing nucleotide triphosphate hydrolases"/>
    <property type="match status" value="1"/>
</dbReference>
<gene>
    <name evidence="8" type="ORF">LCGC14_0580420</name>
</gene>
<dbReference type="EMBL" id="LAZR01000877">
    <property type="protein sequence ID" value="KKN55628.1"/>
    <property type="molecule type" value="Genomic_DNA"/>
</dbReference>
<dbReference type="GO" id="GO:0005829">
    <property type="term" value="C:cytosol"/>
    <property type="evidence" value="ECO:0007669"/>
    <property type="project" value="TreeGrafter"/>
</dbReference>
<keyword evidence="3" id="KW-0479">Metal-binding</keyword>
<evidence type="ECO:0000256" key="3">
    <source>
        <dbReference type="ARBA" id="ARBA00022723"/>
    </source>
</evidence>
<evidence type="ECO:0000256" key="6">
    <source>
        <dbReference type="ARBA" id="ARBA00022840"/>
    </source>
</evidence>
<dbReference type="GO" id="GO:0005524">
    <property type="term" value="F:ATP binding"/>
    <property type="evidence" value="ECO:0007669"/>
    <property type="project" value="UniProtKB-KW"/>
</dbReference>
<sequence length="218" mass="23496">MNSVFVTGTDTDVGKTRISVALIELLQRQHQRVAAMKPIASGCEMTNVGLRNDDALKLAEQANVDLAYDVINPYAFAPAIAPHIAADQVDVAVELTVIKQRFDVIQQQADVVVVEGAGGWLVPINSTETIESLAVALNLPVILVVDIRLGCINHALLTVKAIESTGLKLQGWVANNFGRNAESIEIAETLTQRIWAPCLGYVPILEANESAADYLVLK</sequence>
<keyword evidence="7" id="KW-0460">Magnesium</keyword>
<comment type="caution">
    <text evidence="8">The sequence shown here is derived from an EMBL/GenBank/DDBJ whole genome shotgun (WGS) entry which is preliminary data.</text>
</comment>
<evidence type="ECO:0000256" key="2">
    <source>
        <dbReference type="ARBA" id="ARBA00022598"/>
    </source>
</evidence>
<dbReference type="PANTHER" id="PTHR43210">
    <property type="entry name" value="DETHIOBIOTIN SYNTHETASE"/>
    <property type="match status" value="1"/>
</dbReference>
<evidence type="ECO:0008006" key="9">
    <source>
        <dbReference type="Google" id="ProtNLM"/>
    </source>
</evidence>
<dbReference type="UniPathway" id="UPA00078"/>
<dbReference type="GO" id="GO:0000287">
    <property type="term" value="F:magnesium ion binding"/>
    <property type="evidence" value="ECO:0007669"/>
    <property type="project" value="InterPro"/>
</dbReference>
<keyword evidence="6" id="KW-0067">ATP-binding</keyword>
<keyword evidence="4" id="KW-0547">Nucleotide-binding</keyword>
<keyword evidence="1" id="KW-0963">Cytoplasm</keyword>
<dbReference type="PANTHER" id="PTHR43210:SF5">
    <property type="entry name" value="DETHIOBIOTIN SYNTHETASE"/>
    <property type="match status" value="1"/>
</dbReference>
<evidence type="ECO:0000256" key="5">
    <source>
        <dbReference type="ARBA" id="ARBA00022756"/>
    </source>
</evidence>
<keyword evidence="2" id="KW-0436">Ligase</keyword>
<dbReference type="NCBIfam" id="TIGR00347">
    <property type="entry name" value="bioD"/>
    <property type="match status" value="1"/>
</dbReference>
<dbReference type="PIRSF" id="PIRSF006755">
    <property type="entry name" value="DTB_synth"/>
    <property type="match status" value="1"/>
</dbReference>
<accession>A0A0F9UPU3</accession>
<dbReference type="Pfam" id="PF13500">
    <property type="entry name" value="AAA_26"/>
    <property type="match status" value="1"/>
</dbReference>
<name>A0A0F9UPU3_9ZZZZ</name>
<dbReference type="HAMAP" id="MF_00336">
    <property type="entry name" value="BioD"/>
    <property type="match status" value="1"/>
</dbReference>
<keyword evidence="5" id="KW-0093">Biotin biosynthesis</keyword>
<dbReference type="InterPro" id="IPR004472">
    <property type="entry name" value="DTB_synth_BioD"/>
</dbReference>
<evidence type="ECO:0000313" key="8">
    <source>
        <dbReference type="EMBL" id="KKN55628.1"/>
    </source>
</evidence>
<dbReference type="SUPFAM" id="SSF52540">
    <property type="entry name" value="P-loop containing nucleoside triphosphate hydrolases"/>
    <property type="match status" value="1"/>
</dbReference>